<gene>
    <name evidence="1" type="ORF">MU0050_003126</name>
</gene>
<name>A0ABM9MG55_9MYCO</name>
<evidence type="ECO:0000313" key="1">
    <source>
        <dbReference type="EMBL" id="CAJ1584342.1"/>
    </source>
</evidence>
<protein>
    <recommendedName>
        <fullName evidence="3">Long chain fatty acid-CoA synthetase Faa4p</fullName>
    </recommendedName>
</protein>
<dbReference type="EMBL" id="OY726395">
    <property type="protein sequence ID" value="CAJ1584342.1"/>
    <property type="molecule type" value="Genomic_DNA"/>
</dbReference>
<organism evidence="1 2">
    <name type="scientific">[Mycobacterium] wendilense</name>
    <dbReference type="NCBI Taxonomy" id="3064284"/>
    <lineage>
        <taxon>Bacteria</taxon>
        <taxon>Bacillati</taxon>
        <taxon>Actinomycetota</taxon>
        <taxon>Actinomycetes</taxon>
        <taxon>Mycobacteriales</taxon>
        <taxon>Mycobacteriaceae</taxon>
        <taxon>Mycolicibacter</taxon>
    </lineage>
</organism>
<proteinExistence type="predicted"/>
<dbReference type="Proteomes" id="UP001190466">
    <property type="component" value="Chromosome"/>
</dbReference>
<evidence type="ECO:0000313" key="2">
    <source>
        <dbReference type="Proteomes" id="UP001190466"/>
    </source>
</evidence>
<keyword evidence="2" id="KW-1185">Reference proteome</keyword>
<dbReference type="RefSeq" id="WP_316510482.1">
    <property type="nucleotide sequence ID" value="NZ_OY726395.1"/>
</dbReference>
<sequence>MLLPMSSGFQMSQSIRECACEGVAEWKARPTAVRPESCADEAHGVETFVVEECGQWAVDIVVIFADGVVRKRIASHRTRSRAEIAASLIKRAAERGGRQLRFS</sequence>
<accession>A0ABM9MG55</accession>
<evidence type="ECO:0008006" key="3">
    <source>
        <dbReference type="Google" id="ProtNLM"/>
    </source>
</evidence>
<reference evidence="1 2" key="1">
    <citation type="submission" date="2023-08" db="EMBL/GenBank/DDBJ databases">
        <authorList>
            <person name="Folkvardsen B D."/>
            <person name="Norman A."/>
        </authorList>
    </citation>
    <scope>NUCLEOTIDE SEQUENCE [LARGE SCALE GENOMIC DNA]</scope>
    <source>
        <strain evidence="1 2">Mu0050</strain>
    </source>
</reference>